<evidence type="ECO:0000313" key="2">
    <source>
        <dbReference type="Proteomes" id="UP000800200"/>
    </source>
</evidence>
<dbReference type="Proteomes" id="UP000800200">
    <property type="component" value="Unassembled WGS sequence"/>
</dbReference>
<protein>
    <submittedName>
        <fullName evidence="1">Uncharacterized protein</fullName>
    </submittedName>
</protein>
<proteinExistence type="predicted"/>
<evidence type="ECO:0000313" key="1">
    <source>
        <dbReference type="EMBL" id="KAF2195222.1"/>
    </source>
</evidence>
<gene>
    <name evidence="1" type="ORF">K469DRAFT_5510</name>
</gene>
<sequence>MRIMVDFLHITTQHTHNAITQRVVLFDRQFATPSMEVSYSPVKTIKRRTRPCRTRVSEILLIPHALPSCFFCSISAGNNGLGFSRVLSRGAVGGGMAGSWV</sequence>
<keyword evidence="2" id="KW-1185">Reference proteome</keyword>
<name>A0A6A6EW40_9PEZI</name>
<reference evidence="1" key="1">
    <citation type="journal article" date="2020" name="Stud. Mycol.">
        <title>101 Dothideomycetes genomes: a test case for predicting lifestyles and emergence of pathogens.</title>
        <authorList>
            <person name="Haridas S."/>
            <person name="Albert R."/>
            <person name="Binder M."/>
            <person name="Bloem J."/>
            <person name="Labutti K."/>
            <person name="Salamov A."/>
            <person name="Andreopoulos B."/>
            <person name="Baker S."/>
            <person name="Barry K."/>
            <person name="Bills G."/>
            <person name="Bluhm B."/>
            <person name="Cannon C."/>
            <person name="Castanera R."/>
            <person name="Culley D."/>
            <person name="Daum C."/>
            <person name="Ezra D."/>
            <person name="Gonzalez J."/>
            <person name="Henrissat B."/>
            <person name="Kuo A."/>
            <person name="Liang C."/>
            <person name="Lipzen A."/>
            <person name="Lutzoni F."/>
            <person name="Magnuson J."/>
            <person name="Mondo S."/>
            <person name="Nolan M."/>
            <person name="Ohm R."/>
            <person name="Pangilinan J."/>
            <person name="Park H.-J."/>
            <person name="Ramirez L."/>
            <person name="Alfaro M."/>
            <person name="Sun H."/>
            <person name="Tritt A."/>
            <person name="Yoshinaga Y."/>
            <person name="Zwiers L.-H."/>
            <person name="Turgeon B."/>
            <person name="Goodwin S."/>
            <person name="Spatafora J."/>
            <person name="Crous P."/>
            <person name="Grigoriev I."/>
        </authorList>
    </citation>
    <scope>NUCLEOTIDE SEQUENCE</scope>
    <source>
        <strain evidence="1">CBS 207.26</strain>
    </source>
</reference>
<organism evidence="1 2">
    <name type="scientific">Zopfia rhizophila CBS 207.26</name>
    <dbReference type="NCBI Taxonomy" id="1314779"/>
    <lineage>
        <taxon>Eukaryota</taxon>
        <taxon>Fungi</taxon>
        <taxon>Dikarya</taxon>
        <taxon>Ascomycota</taxon>
        <taxon>Pezizomycotina</taxon>
        <taxon>Dothideomycetes</taxon>
        <taxon>Dothideomycetes incertae sedis</taxon>
        <taxon>Zopfiaceae</taxon>
        <taxon>Zopfia</taxon>
    </lineage>
</organism>
<accession>A0A6A6EW40</accession>
<dbReference type="AlphaFoldDB" id="A0A6A6EW40"/>
<dbReference type="EMBL" id="ML994610">
    <property type="protein sequence ID" value="KAF2195222.1"/>
    <property type="molecule type" value="Genomic_DNA"/>
</dbReference>